<dbReference type="PANTHER" id="PTHR43193">
    <property type="match status" value="1"/>
</dbReference>
<proteinExistence type="predicted"/>
<name>A0A414ZH29_9FIRM</name>
<evidence type="ECO:0000313" key="3">
    <source>
        <dbReference type="Proteomes" id="UP000285865"/>
    </source>
</evidence>
<reference evidence="2 3" key="1">
    <citation type="submission" date="2018-08" db="EMBL/GenBank/DDBJ databases">
        <title>A genome reference for cultivated species of the human gut microbiota.</title>
        <authorList>
            <person name="Zou Y."/>
            <person name="Xue W."/>
            <person name="Luo G."/>
        </authorList>
    </citation>
    <scope>NUCLEOTIDE SEQUENCE [LARGE SCALE GENOMIC DNA]</scope>
    <source>
        <strain evidence="2 3">AM16-11</strain>
    </source>
</reference>
<dbReference type="AlphaFoldDB" id="A0A414ZH29"/>
<evidence type="ECO:0000313" key="2">
    <source>
        <dbReference type="EMBL" id="RHI16163.1"/>
    </source>
</evidence>
<organism evidence="2 3">
    <name type="scientific">Agathobacter rectalis</name>
    <dbReference type="NCBI Taxonomy" id="39491"/>
    <lineage>
        <taxon>Bacteria</taxon>
        <taxon>Bacillati</taxon>
        <taxon>Bacillota</taxon>
        <taxon>Clostridia</taxon>
        <taxon>Lachnospirales</taxon>
        <taxon>Lachnospiraceae</taxon>
        <taxon>Agathobacter</taxon>
    </lineage>
</organism>
<gene>
    <name evidence="2" type="ORF">DW172_16600</name>
</gene>
<comment type="caution">
    <text evidence="2">The sequence shown here is derived from an EMBL/GenBank/DDBJ whole genome shotgun (WGS) entry which is preliminary data.</text>
</comment>
<dbReference type="InterPro" id="IPR007525">
    <property type="entry name" value="FrhB_FdhB_C"/>
</dbReference>
<feature type="domain" description="Coenzyme F420 hydrogenase/dehydrogenase beta subunit C-terminal" evidence="1">
    <location>
        <begin position="99"/>
        <end position="262"/>
    </location>
</feature>
<sequence length="328" mass="37873">MGKMIERLERPDTYAVWSKNETTRFYSTSGGAFTEFAKYIINNNGIVVGAKYNKNNMVEHAIAKDLLELEALRQSKYISSNIGNIFIEIKKYLNNGILVGFCGSPCQVAGLYAFLGKNYDNLVTMDFICRGMNSPKALRSWLSEIEEKENKKITRVWFKYKEGGWKTSPTRTRLDFEDGSYCIKDGDDNLFMKGYLTSNFYIRPCCGNCKFKGFPRKSDITFADFWGIDEELDDDKGTSLLLINSKKGKEIFESITENFNIYRKNFDSIFGGNPMLMASANVPEKGYYFLKDLDIMSFSKCYKKYNKVSIIHRAYRKIKKLARYILKK</sequence>
<dbReference type="RefSeq" id="WP_109257841.1">
    <property type="nucleotide sequence ID" value="NZ_DAWDCN010000011.1"/>
</dbReference>
<dbReference type="Pfam" id="PF04432">
    <property type="entry name" value="FrhB_FdhB_C"/>
    <property type="match status" value="1"/>
</dbReference>
<dbReference type="EMBL" id="QRKN01000031">
    <property type="protein sequence ID" value="RHI16163.1"/>
    <property type="molecule type" value="Genomic_DNA"/>
</dbReference>
<accession>A0A414ZH29</accession>
<dbReference type="PANTHER" id="PTHR43193:SF2">
    <property type="entry name" value="POLYFERREDOXIN PROTEIN FWDF"/>
    <property type="match status" value="1"/>
</dbReference>
<dbReference type="Proteomes" id="UP000285865">
    <property type="component" value="Unassembled WGS sequence"/>
</dbReference>
<dbReference type="InterPro" id="IPR052977">
    <property type="entry name" value="Polyferredoxin-like_ET"/>
</dbReference>
<protein>
    <submittedName>
        <fullName evidence="2">Dehydrogenase</fullName>
    </submittedName>
</protein>
<evidence type="ECO:0000259" key="1">
    <source>
        <dbReference type="Pfam" id="PF04432"/>
    </source>
</evidence>